<evidence type="ECO:0000313" key="2">
    <source>
        <dbReference type="Proteomes" id="UP000696573"/>
    </source>
</evidence>
<protein>
    <submittedName>
        <fullName evidence="1">Uncharacterized protein</fullName>
    </submittedName>
</protein>
<dbReference type="Proteomes" id="UP000696573">
    <property type="component" value="Unassembled WGS sequence"/>
</dbReference>
<comment type="caution">
    <text evidence="1">The sequence shown here is derived from an EMBL/GenBank/DDBJ whole genome shotgun (WGS) entry which is preliminary data.</text>
</comment>
<evidence type="ECO:0000313" key="1">
    <source>
        <dbReference type="EMBL" id="CAH0021063.1"/>
    </source>
</evidence>
<dbReference type="AlphaFoldDB" id="A0A9N9VBF9"/>
<reference evidence="1" key="1">
    <citation type="submission" date="2021-10" db="EMBL/GenBank/DDBJ databases">
        <authorList>
            <person name="Piombo E."/>
        </authorList>
    </citation>
    <scope>NUCLEOTIDE SEQUENCE</scope>
</reference>
<accession>A0A9N9VBF9</accession>
<organism evidence="1 2">
    <name type="scientific">Clonostachys rhizophaga</name>
    <dbReference type="NCBI Taxonomy" id="160324"/>
    <lineage>
        <taxon>Eukaryota</taxon>
        <taxon>Fungi</taxon>
        <taxon>Dikarya</taxon>
        <taxon>Ascomycota</taxon>
        <taxon>Pezizomycotina</taxon>
        <taxon>Sordariomycetes</taxon>
        <taxon>Hypocreomycetidae</taxon>
        <taxon>Hypocreales</taxon>
        <taxon>Bionectriaceae</taxon>
        <taxon>Clonostachys</taxon>
    </lineage>
</organism>
<proteinExistence type="predicted"/>
<keyword evidence="2" id="KW-1185">Reference proteome</keyword>
<sequence length="122" mass="13525">MCPDFFELWQVSPQYGATQTATTDNFRTTQHIASTMPASQGNHTGSSGPKAVPHGAWDFFPSEPFPLYDSTKSVIYLSEYGKTIIGMLREKRKDTLVCPVDEFLFVTQLSLYGAVGVSYGYP</sequence>
<dbReference type="EMBL" id="CABFNQ020000648">
    <property type="protein sequence ID" value="CAH0021063.1"/>
    <property type="molecule type" value="Genomic_DNA"/>
</dbReference>
<name>A0A9N9VBF9_9HYPO</name>
<gene>
    <name evidence="1" type="ORF">CRHIZ90672A_00017563</name>
</gene>